<keyword evidence="10" id="KW-1185">Reference proteome</keyword>
<dbReference type="InterPro" id="IPR050291">
    <property type="entry name" value="CDF_Transporter"/>
</dbReference>
<dbReference type="Gene3D" id="3.30.70.1350">
    <property type="entry name" value="Cation efflux protein, cytoplasmic domain"/>
    <property type="match status" value="1"/>
</dbReference>
<dbReference type="InterPro" id="IPR036837">
    <property type="entry name" value="Cation_efflux_CTD_sf"/>
</dbReference>
<dbReference type="PANTHER" id="PTHR43840:SF15">
    <property type="entry name" value="MITOCHONDRIAL METAL TRANSPORTER 1-RELATED"/>
    <property type="match status" value="1"/>
</dbReference>
<keyword evidence="5 6" id="KW-0472">Membrane</keyword>
<evidence type="ECO:0000259" key="8">
    <source>
        <dbReference type="Pfam" id="PF16916"/>
    </source>
</evidence>
<keyword evidence="3 6" id="KW-0812">Transmembrane</keyword>
<evidence type="ECO:0000256" key="5">
    <source>
        <dbReference type="ARBA" id="ARBA00023136"/>
    </source>
</evidence>
<organism evidence="9 10">
    <name type="scientific">Methanobrevibacter filiformis</name>
    <dbReference type="NCBI Taxonomy" id="55758"/>
    <lineage>
        <taxon>Archaea</taxon>
        <taxon>Methanobacteriati</taxon>
        <taxon>Methanobacteriota</taxon>
        <taxon>Methanomada group</taxon>
        <taxon>Methanobacteria</taxon>
        <taxon>Methanobacteriales</taxon>
        <taxon>Methanobacteriaceae</taxon>
        <taxon>Methanobrevibacter</taxon>
    </lineage>
</organism>
<dbReference type="PATRIC" id="fig|55758.3.peg.1949"/>
<dbReference type="GO" id="GO:0008324">
    <property type="term" value="F:monoatomic cation transmembrane transporter activity"/>
    <property type="evidence" value="ECO:0007669"/>
    <property type="project" value="InterPro"/>
</dbReference>
<dbReference type="InterPro" id="IPR002524">
    <property type="entry name" value="Cation_efflux"/>
</dbReference>
<keyword evidence="4 6" id="KW-1133">Transmembrane helix</keyword>
<dbReference type="EMBL" id="LWMT01000273">
    <property type="protein sequence ID" value="KZX10560.1"/>
    <property type="molecule type" value="Genomic_DNA"/>
</dbReference>
<dbReference type="NCBIfam" id="TIGR01297">
    <property type="entry name" value="CDF"/>
    <property type="match status" value="1"/>
</dbReference>
<evidence type="ECO:0000313" key="9">
    <source>
        <dbReference type="EMBL" id="KZX10560.1"/>
    </source>
</evidence>
<dbReference type="InterPro" id="IPR027469">
    <property type="entry name" value="Cation_efflux_TMD_sf"/>
</dbReference>
<comment type="subcellular location">
    <subcellularLocation>
        <location evidence="1">Membrane</location>
        <topology evidence="1">Multi-pass membrane protein</topology>
    </subcellularLocation>
</comment>
<evidence type="ECO:0000256" key="4">
    <source>
        <dbReference type="ARBA" id="ARBA00022989"/>
    </source>
</evidence>
<feature type="transmembrane region" description="Helical" evidence="6">
    <location>
        <begin position="32"/>
        <end position="54"/>
    </location>
</feature>
<dbReference type="STRING" id="55758.MBFIL_17330"/>
<evidence type="ECO:0000313" key="10">
    <source>
        <dbReference type="Proteomes" id="UP000077066"/>
    </source>
</evidence>
<evidence type="ECO:0000259" key="7">
    <source>
        <dbReference type="Pfam" id="PF01545"/>
    </source>
</evidence>
<dbReference type="GO" id="GO:0016020">
    <property type="term" value="C:membrane"/>
    <property type="evidence" value="ECO:0007669"/>
    <property type="project" value="UniProtKB-SubCell"/>
</dbReference>
<dbReference type="SUPFAM" id="SSF161111">
    <property type="entry name" value="Cation efflux protein transmembrane domain-like"/>
    <property type="match status" value="1"/>
</dbReference>
<dbReference type="AlphaFoldDB" id="A0A162FIN3"/>
<feature type="transmembrane region" description="Helical" evidence="6">
    <location>
        <begin position="99"/>
        <end position="116"/>
    </location>
</feature>
<gene>
    <name evidence="9" type="ORF">MBFIL_17330</name>
</gene>
<dbReference type="Pfam" id="PF16916">
    <property type="entry name" value="ZT_dimer"/>
    <property type="match status" value="1"/>
</dbReference>
<evidence type="ECO:0000256" key="1">
    <source>
        <dbReference type="ARBA" id="ARBA00004141"/>
    </source>
</evidence>
<comment type="caution">
    <text evidence="9">The sequence shown here is derived from an EMBL/GenBank/DDBJ whole genome shotgun (WGS) entry which is preliminary data.</text>
</comment>
<dbReference type="InterPro" id="IPR027470">
    <property type="entry name" value="Cation_efflux_CTD"/>
</dbReference>
<sequence>MIIVIFLAFVAYEILTEAINKLFFHGTIQTPNYLAIIMALIGIVVNIAMTRYIMSIGENINSPAIIADAKHQQTDIFSCIAILIGVILSHTGYPFLDPLIGLVIGIIIVKTAFEVGKNNINNIMGKLPSDEIIEDIEKIVKSIDNVYGIHNVKINYFGSYALLALHVDVNPELSLIESHNLIHYTQNRIKEEIDIIEYVTAHACPLGIKYDPIYEKKQ</sequence>
<dbReference type="InterPro" id="IPR058533">
    <property type="entry name" value="Cation_efflux_TM"/>
</dbReference>
<accession>A0A162FIN3</accession>
<dbReference type="PANTHER" id="PTHR43840">
    <property type="entry name" value="MITOCHONDRIAL METAL TRANSPORTER 1-RELATED"/>
    <property type="match status" value="1"/>
</dbReference>
<evidence type="ECO:0000256" key="6">
    <source>
        <dbReference type="SAM" id="Phobius"/>
    </source>
</evidence>
<proteinExistence type="predicted"/>
<dbReference type="Gene3D" id="1.20.1510.10">
    <property type="entry name" value="Cation efflux protein transmembrane domain"/>
    <property type="match status" value="1"/>
</dbReference>
<dbReference type="Proteomes" id="UP000077066">
    <property type="component" value="Unassembled WGS sequence"/>
</dbReference>
<name>A0A162FIN3_9EURY</name>
<feature type="transmembrane region" description="Helical" evidence="6">
    <location>
        <begin position="75"/>
        <end position="93"/>
    </location>
</feature>
<dbReference type="SUPFAM" id="SSF160240">
    <property type="entry name" value="Cation efflux protein cytoplasmic domain-like"/>
    <property type="match status" value="1"/>
</dbReference>
<dbReference type="Pfam" id="PF01545">
    <property type="entry name" value="Cation_efflux"/>
    <property type="match status" value="1"/>
</dbReference>
<protein>
    <submittedName>
        <fullName evidence="9">Putative cation efflux system proteinc</fullName>
    </submittedName>
</protein>
<feature type="domain" description="Cation efflux protein transmembrane" evidence="7">
    <location>
        <begin position="2"/>
        <end position="124"/>
    </location>
</feature>
<reference evidence="9 10" key="1">
    <citation type="submission" date="2016-04" db="EMBL/GenBank/DDBJ databases">
        <title>Genome sequence of Methanobrevibacter filiformis DSM 11501.</title>
        <authorList>
            <person name="Poehlein A."/>
            <person name="Seedorf H."/>
            <person name="Daniel R."/>
        </authorList>
    </citation>
    <scope>NUCLEOTIDE SEQUENCE [LARGE SCALE GENOMIC DNA]</scope>
    <source>
        <strain evidence="9 10">DSM 11501</strain>
    </source>
</reference>
<feature type="domain" description="Cation efflux protein cytoplasmic" evidence="8">
    <location>
        <begin position="128"/>
        <end position="205"/>
    </location>
</feature>
<keyword evidence="2" id="KW-0813">Transport</keyword>
<evidence type="ECO:0000256" key="2">
    <source>
        <dbReference type="ARBA" id="ARBA00022448"/>
    </source>
</evidence>
<evidence type="ECO:0000256" key="3">
    <source>
        <dbReference type="ARBA" id="ARBA00022692"/>
    </source>
</evidence>